<dbReference type="InterPro" id="IPR001036">
    <property type="entry name" value="Acrflvin-R"/>
</dbReference>
<dbReference type="GO" id="GO:0005886">
    <property type="term" value="C:plasma membrane"/>
    <property type="evidence" value="ECO:0007669"/>
    <property type="project" value="UniProtKB-SubCell"/>
</dbReference>
<evidence type="ECO:0000256" key="2">
    <source>
        <dbReference type="ARBA" id="ARBA00022448"/>
    </source>
</evidence>
<keyword evidence="7 8" id="KW-0472">Membrane</keyword>
<evidence type="ECO:0000313" key="10">
    <source>
        <dbReference type="Proteomes" id="UP000288405"/>
    </source>
</evidence>
<dbReference type="AlphaFoldDB" id="A0A432WS89"/>
<keyword evidence="4" id="KW-0997">Cell inner membrane</keyword>
<proteinExistence type="predicted"/>
<dbReference type="Gene3D" id="1.20.1640.10">
    <property type="entry name" value="Multidrug efflux transporter AcrB transmembrane domain"/>
    <property type="match status" value="2"/>
</dbReference>
<dbReference type="PANTHER" id="PTHR32063">
    <property type="match status" value="1"/>
</dbReference>
<dbReference type="Gene3D" id="3.30.2090.10">
    <property type="entry name" value="Multidrug efflux transporter AcrB TolC docking domain, DN and DC subdomains"/>
    <property type="match status" value="2"/>
</dbReference>
<feature type="transmembrane region" description="Helical" evidence="8">
    <location>
        <begin position="362"/>
        <end position="382"/>
    </location>
</feature>
<keyword evidence="5 8" id="KW-0812">Transmembrane</keyword>
<dbReference type="PRINTS" id="PR00702">
    <property type="entry name" value="ACRIFLAVINRP"/>
</dbReference>
<evidence type="ECO:0000256" key="6">
    <source>
        <dbReference type="ARBA" id="ARBA00022989"/>
    </source>
</evidence>
<comment type="caution">
    <text evidence="9">The sequence shown here is derived from an EMBL/GenBank/DDBJ whole genome shotgun (WGS) entry which is preliminary data.</text>
</comment>
<dbReference type="SUPFAM" id="SSF82714">
    <property type="entry name" value="Multidrug efflux transporter AcrB TolC docking domain, DN and DC subdomains"/>
    <property type="match status" value="2"/>
</dbReference>
<feature type="transmembrane region" description="Helical" evidence="8">
    <location>
        <begin position="855"/>
        <end position="874"/>
    </location>
</feature>
<dbReference type="FunFam" id="1.20.1640.10:FF:000001">
    <property type="entry name" value="Efflux pump membrane transporter"/>
    <property type="match status" value="1"/>
</dbReference>
<name>A0A432WS89_9GAMM</name>
<feature type="transmembrane region" description="Helical" evidence="8">
    <location>
        <begin position="984"/>
        <end position="1010"/>
    </location>
</feature>
<dbReference type="EMBL" id="PIPM01000001">
    <property type="protein sequence ID" value="RUO36635.1"/>
    <property type="molecule type" value="Genomic_DNA"/>
</dbReference>
<keyword evidence="10" id="KW-1185">Reference proteome</keyword>
<dbReference type="Pfam" id="PF00873">
    <property type="entry name" value="ACR_tran"/>
    <property type="match status" value="1"/>
</dbReference>
<feature type="transmembrane region" description="Helical" evidence="8">
    <location>
        <begin position="336"/>
        <end position="355"/>
    </location>
</feature>
<evidence type="ECO:0000256" key="4">
    <source>
        <dbReference type="ARBA" id="ARBA00022519"/>
    </source>
</evidence>
<keyword evidence="2" id="KW-0813">Transport</keyword>
<dbReference type="Proteomes" id="UP000288405">
    <property type="component" value="Unassembled WGS sequence"/>
</dbReference>
<keyword evidence="3" id="KW-1003">Cell membrane</keyword>
<evidence type="ECO:0000313" key="9">
    <source>
        <dbReference type="EMBL" id="RUO36635.1"/>
    </source>
</evidence>
<dbReference type="SUPFAM" id="SSF82866">
    <property type="entry name" value="Multidrug efflux transporter AcrB transmembrane domain"/>
    <property type="match status" value="2"/>
</dbReference>
<evidence type="ECO:0000256" key="3">
    <source>
        <dbReference type="ARBA" id="ARBA00022475"/>
    </source>
</evidence>
<organism evidence="9 10">
    <name type="scientific">Aliidiomarina sanyensis</name>
    <dbReference type="NCBI Taxonomy" id="1249555"/>
    <lineage>
        <taxon>Bacteria</taxon>
        <taxon>Pseudomonadati</taxon>
        <taxon>Pseudomonadota</taxon>
        <taxon>Gammaproteobacteria</taxon>
        <taxon>Alteromonadales</taxon>
        <taxon>Idiomarinaceae</taxon>
        <taxon>Aliidiomarina</taxon>
    </lineage>
</organism>
<evidence type="ECO:0000256" key="1">
    <source>
        <dbReference type="ARBA" id="ARBA00004429"/>
    </source>
</evidence>
<comment type="subcellular location">
    <subcellularLocation>
        <location evidence="1">Cell inner membrane</location>
        <topology evidence="1">Multi-pass membrane protein</topology>
    </subcellularLocation>
</comment>
<evidence type="ECO:0000256" key="5">
    <source>
        <dbReference type="ARBA" id="ARBA00022692"/>
    </source>
</evidence>
<dbReference type="InterPro" id="IPR027463">
    <property type="entry name" value="AcrB_DN_DC_subdom"/>
</dbReference>
<feature type="transmembrane region" description="Helical" evidence="8">
    <location>
        <begin position="433"/>
        <end position="453"/>
    </location>
</feature>
<dbReference type="Gene3D" id="3.30.70.1430">
    <property type="entry name" value="Multidrug efflux transporter AcrB pore domain"/>
    <property type="match status" value="2"/>
</dbReference>
<dbReference type="Gene3D" id="3.30.70.1440">
    <property type="entry name" value="Multidrug efflux transporter AcrB pore domain"/>
    <property type="match status" value="1"/>
</dbReference>
<feature type="transmembrane region" description="Helical" evidence="8">
    <location>
        <begin position="953"/>
        <end position="972"/>
    </location>
</feature>
<feature type="transmembrane region" description="Helical" evidence="8">
    <location>
        <begin position="388"/>
        <end position="412"/>
    </location>
</feature>
<sequence>MSMKFTDIFVKKPVLATVVSLLILLVGLRAAFDLNVRQFPEIRNAAVTVTTSYIGADAELIQGFITTPLEREIAAAEGIDYITSSSTSGMSTITAYLRLDYDPNAALTQIAAQVNKLRSDLPEDALDPVVELSVGQDVASMYLSFYSDILDSNQITDYLVRVVEPQLATIAGVQRAQILGAQTFAMRIWLDSARMAALNVTGSDVMQSLRANNVLSAVGRTKGTRVAIDLNADTDLRSVEDFERLIVRADNGAVVRLRDIAEIELGSESYDNSALYNGEQATFIGIEIAPDANALDVIADVRRVWDRDIVPQLPQGLDASISYDSTEYIQNAIDEVVMTIVLALVIVLAVIYAFLGSLRSVIIPAVAVPLSLIGTFLAMLALGFSINLLTLLAMVLAIGIVVDDAIIMLENISRHVENGMSRLDASILGARQLAGPVIAMSTTLVAVFVPIGFVGGLTGTLFVEFAFTLASTVILSGVVALTLSPMMCSKILRSRRDGSKRPRLEMWLDKRFNNLKNWYQKRLHSALDTKSVLAVFGVIVLVSCYFLFVTSNSELEPQEDLGFVFVIGTADGYATLDYIEQNSQRMAHLQRDVDEIDMAFVINGMLGPGSVGTGIGLAPWDQRTRSTQEVLEHDITPFLEQIPGLNVFAIVPPSLPSPGGGLPVEFVLLSTQPVENIQEIANDIRNEAMGSGRFIFLDTDLRVDRPRQTIQIDREKAALMGVDMAQIAGDVSSLMAGAFAGRFSMENRSYRVIPQVQRSERLSADQLKDFYTRNRQGELVPLSALVSLEESVQPRQLSRFQQLNAVKIEGVPRPGVSLGEALGVLESIAAERLPDGVSVDYAGQSRQFVMEGQQLVVTFFFALIIIFLVLAAQFESFRDSIIVLVTVPMSICGALIFVSLGFTSLNIYTQVGLVTLIGLIAKHGILIVEFANRLQEEGRSKREAIEEAAAIRLRPILMTTAATVLAVVPLLVASGPGGGARYAMGLIIFTGMTIGTLFTLFVLPAVYLYLARERSGSDDTPLKDAEDAQPA</sequence>
<feature type="transmembrane region" description="Helical" evidence="8">
    <location>
        <begin position="881"/>
        <end position="902"/>
    </location>
</feature>
<feature type="transmembrane region" description="Helical" evidence="8">
    <location>
        <begin position="465"/>
        <end position="486"/>
    </location>
</feature>
<dbReference type="SUPFAM" id="SSF82693">
    <property type="entry name" value="Multidrug efflux transporter AcrB pore domain, PN1, PN2, PC1 and PC2 subdomains"/>
    <property type="match status" value="3"/>
</dbReference>
<protein>
    <submittedName>
        <fullName evidence="9">Multidrug efflux protein</fullName>
    </submittedName>
</protein>
<keyword evidence="6 8" id="KW-1133">Transmembrane helix</keyword>
<evidence type="ECO:0000256" key="7">
    <source>
        <dbReference type="ARBA" id="ARBA00023136"/>
    </source>
</evidence>
<evidence type="ECO:0000256" key="8">
    <source>
        <dbReference type="SAM" id="Phobius"/>
    </source>
</evidence>
<gene>
    <name evidence="9" type="ORF">CWE11_02150</name>
</gene>
<accession>A0A432WS89</accession>
<dbReference type="PANTHER" id="PTHR32063:SF14">
    <property type="entry name" value="BLL4319 PROTEIN"/>
    <property type="match status" value="1"/>
</dbReference>
<dbReference type="Gene3D" id="3.30.70.1320">
    <property type="entry name" value="Multidrug efflux transporter AcrB pore domain like"/>
    <property type="match status" value="1"/>
</dbReference>
<feature type="transmembrane region" description="Helical" evidence="8">
    <location>
        <begin position="531"/>
        <end position="549"/>
    </location>
</feature>
<feature type="transmembrane region" description="Helical" evidence="8">
    <location>
        <begin position="908"/>
        <end position="932"/>
    </location>
</feature>
<dbReference type="GO" id="GO:0042910">
    <property type="term" value="F:xenobiotic transmembrane transporter activity"/>
    <property type="evidence" value="ECO:0007669"/>
    <property type="project" value="TreeGrafter"/>
</dbReference>
<dbReference type="OrthoDB" id="9757904at2"/>
<reference evidence="9 10" key="1">
    <citation type="journal article" date="2011" name="Front. Microbiol.">
        <title>Genomic signatures of strain selection and enhancement in Bacillus atrophaeus var. globigii, a historical biowarfare simulant.</title>
        <authorList>
            <person name="Gibbons H.S."/>
            <person name="Broomall S.M."/>
            <person name="McNew L.A."/>
            <person name="Daligault H."/>
            <person name="Chapman C."/>
            <person name="Bruce D."/>
            <person name="Karavis M."/>
            <person name="Krepps M."/>
            <person name="McGregor P.A."/>
            <person name="Hong C."/>
            <person name="Park K.H."/>
            <person name="Akmal A."/>
            <person name="Feldman A."/>
            <person name="Lin J.S."/>
            <person name="Chang W.E."/>
            <person name="Higgs B.W."/>
            <person name="Demirev P."/>
            <person name="Lindquist J."/>
            <person name="Liem A."/>
            <person name="Fochler E."/>
            <person name="Read T.D."/>
            <person name="Tapia R."/>
            <person name="Johnson S."/>
            <person name="Bishop-Lilly K.A."/>
            <person name="Detter C."/>
            <person name="Han C."/>
            <person name="Sozhamannan S."/>
            <person name="Rosenzweig C.N."/>
            <person name="Skowronski E.W."/>
        </authorList>
    </citation>
    <scope>NUCLEOTIDE SEQUENCE [LARGE SCALE GENOMIC DNA]</scope>
    <source>
        <strain evidence="9 10">GYP-17</strain>
    </source>
</reference>